<reference evidence="1 2" key="1">
    <citation type="submission" date="2014-10" db="EMBL/GenBank/DDBJ databases">
        <title>Draft genome of anammox bacterium scalindua brodae, obtained using differential coverage binning of sequence data from two enrichment reactors.</title>
        <authorList>
            <person name="Speth D.R."/>
            <person name="Russ L."/>
            <person name="Kartal B."/>
            <person name="Op den Camp H.J."/>
            <person name="Dutilh B.E."/>
            <person name="Jetten M.S."/>
        </authorList>
    </citation>
    <scope>NUCLEOTIDE SEQUENCE [LARGE SCALE GENOMIC DNA]</scope>
    <source>
        <strain evidence="1">RU1</strain>
    </source>
</reference>
<name>A0A0B0ENM9_9BACT</name>
<dbReference type="EMBL" id="JRYO01000004">
    <property type="protein sequence ID" value="KHE94219.1"/>
    <property type="molecule type" value="Genomic_DNA"/>
</dbReference>
<evidence type="ECO:0008006" key="3">
    <source>
        <dbReference type="Google" id="ProtNLM"/>
    </source>
</evidence>
<evidence type="ECO:0000313" key="1">
    <source>
        <dbReference type="EMBL" id="KHE94219.1"/>
    </source>
</evidence>
<comment type="caution">
    <text evidence="1">The sequence shown here is derived from an EMBL/GenBank/DDBJ whole genome shotgun (WGS) entry which is preliminary data.</text>
</comment>
<proteinExistence type="predicted"/>
<organism evidence="1 2">
    <name type="scientific">Candidatus Scalindua brodae</name>
    <dbReference type="NCBI Taxonomy" id="237368"/>
    <lineage>
        <taxon>Bacteria</taxon>
        <taxon>Pseudomonadati</taxon>
        <taxon>Planctomycetota</taxon>
        <taxon>Candidatus Brocadiia</taxon>
        <taxon>Candidatus Brocadiales</taxon>
        <taxon>Candidatus Scalinduaceae</taxon>
        <taxon>Candidatus Scalindua</taxon>
    </lineage>
</organism>
<gene>
    <name evidence="1" type="ORF">SCABRO_00009</name>
</gene>
<dbReference type="InterPro" id="IPR024069">
    <property type="entry name" value="AF2212-like_dom_sf"/>
</dbReference>
<evidence type="ECO:0000313" key="2">
    <source>
        <dbReference type="Proteomes" id="UP000030652"/>
    </source>
</evidence>
<protein>
    <recommendedName>
        <fullName evidence="3">DUF104 domain-containing protein</fullName>
    </recommendedName>
</protein>
<dbReference type="AlphaFoldDB" id="A0A0B0ENM9"/>
<dbReference type="Pfam" id="PF01954">
    <property type="entry name" value="AF2212-like"/>
    <property type="match status" value="1"/>
</dbReference>
<dbReference type="InterPro" id="IPR008203">
    <property type="entry name" value="AF2212-like"/>
</dbReference>
<sequence>MLLLSTTKGNDMTIRTKFKDGAFVPLEKVKEVKEGEVVEIEIKPIKKFSWKGALKFKKESSVELQHKIKEIW</sequence>
<dbReference type="Gene3D" id="4.10.1150.10">
    <property type="entry name" value="AF2212/PG0164-like"/>
    <property type="match status" value="1"/>
</dbReference>
<dbReference type="Proteomes" id="UP000030652">
    <property type="component" value="Unassembled WGS sequence"/>
</dbReference>
<accession>A0A0B0ENM9</accession>